<keyword evidence="6" id="KW-0449">Lipoprotein</keyword>
<dbReference type="PROSITE" id="PS50222">
    <property type="entry name" value="EF_HAND_2"/>
    <property type="match status" value="2"/>
</dbReference>
<dbReference type="AlphaFoldDB" id="A0A816WCL0"/>
<keyword evidence="4" id="KW-0677">Repeat</keyword>
<evidence type="ECO:0000256" key="6">
    <source>
        <dbReference type="ARBA" id="ARBA00023288"/>
    </source>
</evidence>
<evidence type="ECO:0000313" key="10">
    <source>
        <dbReference type="Proteomes" id="UP000663887"/>
    </source>
</evidence>
<dbReference type="CDD" id="cd00051">
    <property type="entry name" value="EFh"/>
    <property type="match status" value="1"/>
</dbReference>
<evidence type="ECO:0000256" key="4">
    <source>
        <dbReference type="ARBA" id="ARBA00022737"/>
    </source>
</evidence>
<dbReference type="PROSITE" id="PS00018">
    <property type="entry name" value="EF_HAND_1"/>
    <property type="match status" value="2"/>
</dbReference>
<proteinExistence type="inferred from homology"/>
<comment type="similarity">
    <text evidence="1">Belongs to the recoverin family.</text>
</comment>
<evidence type="ECO:0000313" key="8">
    <source>
        <dbReference type="EMBL" id="CAF1548918.1"/>
    </source>
</evidence>
<dbReference type="PANTHER" id="PTHR23055">
    <property type="entry name" value="CALCIUM BINDING PROTEINS"/>
    <property type="match status" value="1"/>
</dbReference>
<dbReference type="InterPro" id="IPR002048">
    <property type="entry name" value="EF_hand_dom"/>
</dbReference>
<dbReference type="Pfam" id="PF13202">
    <property type="entry name" value="EF-hand_5"/>
    <property type="match status" value="1"/>
</dbReference>
<feature type="domain" description="EF-hand" evidence="7">
    <location>
        <begin position="151"/>
        <end position="186"/>
    </location>
</feature>
<dbReference type="InterPro" id="IPR011992">
    <property type="entry name" value="EF-hand-dom_pair"/>
</dbReference>
<accession>A0A816WCL0</accession>
<sequence>MASCDDNDTGFSESDIHFARETFFRDCPNGYCSKQQFLASIRKSVVHTSIQKSTLSKILLQTLVIRQNYRQIRKFFSMMFDIYDRNHDGQLDFNEYIYALSALTGANRLRTIETLYHFFDINNQGYITRHEFNSRKKLAAQFLGQYKTGINDHISYEQAFNTMDTNKDGQISKEEFIQWHLHDHLTSNGVKMMKKRTRILKNLSTLVDIRGQIKTSSLQHNDNNHNHNMSNKNPIDAWLETTINHNNAFDFFLTPTSLSSVPSSPTSMKVDRSLLKVLRRARNRFIQHRRTSNDAITDIQQVTTDNQSDSGVFTSSSRTNFNDDFESNSLLDIDEDYLQSTNINDPENELLCQSLEAALMKTLLELKTYRKLQVNSCDVSIPVNDDDQVLITRL</sequence>
<dbReference type="EMBL" id="CAJNRG010011561">
    <property type="protein sequence ID" value="CAF2133405.1"/>
    <property type="molecule type" value="Genomic_DNA"/>
</dbReference>
<gene>
    <name evidence="8" type="ORF">KQP761_LOCUS17494</name>
    <name evidence="9" type="ORF">XDN619_LOCUS25167</name>
</gene>
<dbReference type="SMART" id="SM00054">
    <property type="entry name" value="EFh"/>
    <property type="match status" value="2"/>
</dbReference>
<dbReference type="PANTHER" id="PTHR23055:SF178">
    <property type="entry name" value="NEUROCALCIN HOMOLOG"/>
    <property type="match status" value="1"/>
</dbReference>
<organism evidence="9 10">
    <name type="scientific">Rotaria magnacalcarata</name>
    <dbReference type="NCBI Taxonomy" id="392030"/>
    <lineage>
        <taxon>Eukaryota</taxon>
        <taxon>Metazoa</taxon>
        <taxon>Spiralia</taxon>
        <taxon>Gnathifera</taxon>
        <taxon>Rotifera</taxon>
        <taxon>Eurotatoria</taxon>
        <taxon>Bdelloidea</taxon>
        <taxon>Philodinida</taxon>
        <taxon>Philodinidae</taxon>
        <taxon>Rotaria</taxon>
    </lineage>
</organism>
<evidence type="ECO:0000256" key="2">
    <source>
        <dbReference type="ARBA" id="ARBA00022707"/>
    </source>
</evidence>
<dbReference type="Gene3D" id="1.10.238.10">
    <property type="entry name" value="EF-hand"/>
    <property type="match status" value="1"/>
</dbReference>
<reference evidence="9" key="1">
    <citation type="submission" date="2021-02" db="EMBL/GenBank/DDBJ databases">
        <authorList>
            <person name="Nowell W R."/>
        </authorList>
    </citation>
    <scope>NUCLEOTIDE SEQUENCE</scope>
</reference>
<dbReference type="Pfam" id="PF13499">
    <property type="entry name" value="EF-hand_7"/>
    <property type="match status" value="1"/>
</dbReference>
<comment type="caution">
    <text evidence="9">The sequence shown here is derived from an EMBL/GenBank/DDBJ whole genome shotgun (WGS) entry which is preliminary data.</text>
</comment>
<evidence type="ECO:0000259" key="7">
    <source>
        <dbReference type="PROSITE" id="PS50222"/>
    </source>
</evidence>
<dbReference type="Proteomes" id="UP000663887">
    <property type="component" value="Unassembled WGS sequence"/>
</dbReference>
<dbReference type="Proteomes" id="UP000663834">
    <property type="component" value="Unassembled WGS sequence"/>
</dbReference>
<evidence type="ECO:0000313" key="9">
    <source>
        <dbReference type="EMBL" id="CAF2133405.1"/>
    </source>
</evidence>
<keyword evidence="2" id="KW-0519">Myristate</keyword>
<evidence type="ECO:0000256" key="1">
    <source>
        <dbReference type="ARBA" id="ARBA00006049"/>
    </source>
</evidence>
<dbReference type="SUPFAM" id="SSF47473">
    <property type="entry name" value="EF-hand"/>
    <property type="match status" value="1"/>
</dbReference>
<dbReference type="InterPro" id="IPR018247">
    <property type="entry name" value="EF_Hand_1_Ca_BS"/>
</dbReference>
<dbReference type="OrthoDB" id="191686at2759"/>
<name>A0A816WCL0_9BILA</name>
<feature type="domain" description="EF-hand" evidence="7">
    <location>
        <begin position="71"/>
        <end position="106"/>
    </location>
</feature>
<evidence type="ECO:0000256" key="3">
    <source>
        <dbReference type="ARBA" id="ARBA00022723"/>
    </source>
</evidence>
<protein>
    <recommendedName>
        <fullName evidence="7">EF-hand domain-containing protein</fullName>
    </recommendedName>
</protein>
<dbReference type="InterPro" id="IPR028846">
    <property type="entry name" value="Recoverin"/>
</dbReference>
<evidence type="ECO:0000256" key="5">
    <source>
        <dbReference type="ARBA" id="ARBA00022837"/>
    </source>
</evidence>
<keyword evidence="3" id="KW-0479">Metal-binding</keyword>
<keyword evidence="5" id="KW-0106">Calcium</keyword>
<dbReference type="EMBL" id="CAJNOW010008882">
    <property type="protein sequence ID" value="CAF1548918.1"/>
    <property type="molecule type" value="Genomic_DNA"/>
</dbReference>
<dbReference type="GO" id="GO:0005509">
    <property type="term" value="F:calcium ion binding"/>
    <property type="evidence" value="ECO:0007669"/>
    <property type="project" value="InterPro"/>
</dbReference>